<sequence>MGEFRLPSREARYLTWLELDSIYYGYERAYQRSLLGARQVAWETHNLTQMMSGAKKPQFSPSPRAYWPLSLIDGPEPEALPKELPNERMRAYLEKKYGTPIVFETD</sequence>
<proteinExistence type="predicted"/>
<evidence type="ECO:0000313" key="1">
    <source>
        <dbReference type="EMBL" id="SNR92463.1"/>
    </source>
</evidence>
<name>A0A239AC52_9BACT</name>
<evidence type="ECO:0000313" key="2">
    <source>
        <dbReference type="Proteomes" id="UP000198310"/>
    </source>
</evidence>
<dbReference type="AlphaFoldDB" id="A0A239AC52"/>
<organism evidence="1 2">
    <name type="scientific">Hymenobacter mucosus</name>
    <dbReference type="NCBI Taxonomy" id="1411120"/>
    <lineage>
        <taxon>Bacteria</taxon>
        <taxon>Pseudomonadati</taxon>
        <taxon>Bacteroidota</taxon>
        <taxon>Cytophagia</taxon>
        <taxon>Cytophagales</taxon>
        <taxon>Hymenobacteraceae</taxon>
        <taxon>Hymenobacter</taxon>
    </lineage>
</organism>
<reference evidence="2" key="1">
    <citation type="submission" date="2017-06" db="EMBL/GenBank/DDBJ databases">
        <authorList>
            <person name="Varghese N."/>
            <person name="Submissions S."/>
        </authorList>
    </citation>
    <scope>NUCLEOTIDE SEQUENCE [LARGE SCALE GENOMIC DNA]</scope>
    <source>
        <strain evidence="2">DSM 28041</strain>
    </source>
</reference>
<accession>A0A239AC52</accession>
<dbReference type="EMBL" id="FZNS01000011">
    <property type="protein sequence ID" value="SNR92463.1"/>
    <property type="molecule type" value="Genomic_DNA"/>
</dbReference>
<gene>
    <name evidence="1" type="ORF">SAMN06269173_111100</name>
</gene>
<protein>
    <submittedName>
        <fullName evidence="1">Uncharacterized protein</fullName>
    </submittedName>
</protein>
<dbReference type="Proteomes" id="UP000198310">
    <property type="component" value="Unassembled WGS sequence"/>
</dbReference>
<keyword evidence="2" id="KW-1185">Reference proteome</keyword>